<feature type="domain" description="DUF1565" evidence="4">
    <location>
        <begin position="9"/>
        <end position="47"/>
    </location>
</feature>
<dbReference type="InterPro" id="IPR011459">
    <property type="entry name" value="DUF1565"/>
</dbReference>
<evidence type="ECO:0000259" key="6">
    <source>
        <dbReference type="Pfam" id="PF21258"/>
    </source>
</evidence>
<dbReference type="Gene3D" id="2.160.20.10">
    <property type="entry name" value="Single-stranded right-handed beta-helix, Pectin lyase-like"/>
    <property type="match status" value="1"/>
</dbReference>
<dbReference type="OrthoDB" id="9765222at2"/>
<evidence type="ECO:0000256" key="3">
    <source>
        <dbReference type="ARBA" id="ARBA00022729"/>
    </source>
</evidence>
<evidence type="ECO:0000256" key="1">
    <source>
        <dbReference type="ARBA" id="ARBA00004613"/>
    </source>
</evidence>
<dbReference type="SUPFAM" id="SSF51126">
    <property type="entry name" value="Pectin lyase-like"/>
    <property type="match status" value="1"/>
</dbReference>
<comment type="subcellular location">
    <subcellularLocation>
        <location evidence="1">Secreted</location>
    </subcellularLocation>
</comment>
<evidence type="ECO:0000259" key="4">
    <source>
        <dbReference type="Pfam" id="PF07602"/>
    </source>
</evidence>
<sequence>MTTFHVATTGDDAADGSAERPFRTIDRGARAAHPGDTVQVHAGEYREWVVPRRGGLGENRRITYEAAPGEHVVVKGSERVTGWEQVAGPVWRVRVPNALFGDFNPYVEEIDGDWIVRPERDSPRRHLGEVYLDGVASTEVATVAEVGQPERRTEVTDHWTGIAQPVEDPDQTQRVWHAEVDHALDGGVTTITANFGDADPNAHLVEINVRRSVFYPLQHHLDFITVRGFELAQAACPWTPPTADQPALIGPNWARGWVIEDNDIHDAKCSAVSLGKEASTGHNWSTTRLDKPGYQYQLESVFSAEQIGWDAEHVGSHVVRRNHIHHCGQNGVVGHLGCVFSTIEDNHIHHIADRREFYGYEIGGIKLHAAIDVEIRHNYIHDCSLGTWLDWETQGTRVSRNVFARNSRDLFVEVSHGPYVVDHNVFGSPVSVESFSQGGAYVGNVLCGSLRLEKVMDRATPYHRAHSTQVAGYAVIYGADDRWVANLFLGGQGQESYGHGAEFNPRFGYGTALYDGHPTSFADYLALVDAQPPGDHDRYPSVPQPAYVRSNVYADGATAFEGEPDALVLDGPVAVRVVTEGEEVYLETELPEAFLGTGVGVVTGADLEHVRFAGLEFEERDGSPVVIDVDLLGERKEAGQTYPAFPVAGISTGTSRTRVW</sequence>
<dbReference type="Pfam" id="PF07602">
    <property type="entry name" value="DUF1565"/>
    <property type="match status" value="1"/>
</dbReference>
<dbReference type="InterPro" id="IPR052052">
    <property type="entry name" value="Polysaccharide_Lyase_9"/>
</dbReference>
<keyword evidence="8" id="KW-1185">Reference proteome</keyword>
<dbReference type="InterPro" id="IPR039448">
    <property type="entry name" value="Beta_helix"/>
</dbReference>
<dbReference type="STRING" id="546874.SAMN04488544_2237"/>
<keyword evidence="2" id="KW-0964">Secreted</keyword>
<dbReference type="Pfam" id="PF13229">
    <property type="entry name" value="Beta_helix"/>
    <property type="match status" value="1"/>
</dbReference>
<dbReference type="InterPro" id="IPR012334">
    <property type="entry name" value="Pectin_lyas_fold"/>
</dbReference>
<dbReference type="InterPro" id="IPR011050">
    <property type="entry name" value="Pectin_lyase_fold/virulence"/>
</dbReference>
<dbReference type="GO" id="GO:0016837">
    <property type="term" value="F:carbon-oxygen lyase activity, acting on polysaccharides"/>
    <property type="evidence" value="ECO:0007669"/>
    <property type="project" value="TreeGrafter"/>
</dbReference>
<evidence type="ECO:0008006" key="9">
    <source>
        <dbReference type="Google" id="ProtNLM"/>
    </source>
</evidence>
<dbReference type="InterPro" id="IPR049169">
    <property type="entry name" value="Glyco_hydro_120_ins"/>
</dbReference>
<dbReference type="Proteomes" id="UP000198825">
    <property type="component" value="Chromosome I"/>
</dbReference>
<keyword evidence="3" id="KW-0732">Signal</keyword>
<accession>A0A1H2ML41</accession>
<evidence type="ECO:0000259" key="5">
    <source>
        <dbReference type="Pfam" id="PF13229"/>
    </source>
</evidence>
<dbReference type="Pfam" id="PF21258">
    <property type="entry name" value="Glyco_hydro_120_ins"/>
    <property type="match status" value="1"/>
</dbReference>
<organism evidence="7 8">
    <name type="scientific">Microlunatus sagamiharensis</name>
    <dbReference type="NCBI Taxonomy" id="546874"/>
    <lineage>
        <taxon>Bacteria</taxon>
        <taxon>Bacillati</taxon>
        <taxon>Actinomycetota</taxon>
        <taxon>Actinomycetes</taxon>
        <taxon>Propionibacteriales</taxon>
        <taxon>Propionibacteriaceae</taxon>
        <taxon>Microlunatus</taxon>
    </lineage>
</organism>
<dbReference type="GO" id="GO:0005576">
    <property type="term" value="C:extracellular region"/>
    <property type="evidence" value="ECO:0007669"/>
    <property type="project" value="UniProtKB-SubCell"/>
</dbReference>
<name>A0A1H2ML41_9ACTN</name>
<protein>
    <recommendedName>
        <fullName evidence="9">Right handed beta helix region</fullName>
    </recommendedName>
</protein>
<dbReference type="PANTHER" id="PTHR40088:SF2">
    <property type="entry name" value="SECRETED SUGAR HYDROLASE"/>
    <property type="match status" value="1"/>
</dbReference>
<evidence type="ECO:0000256" key="2">
    <source>
        <dbReference type="ARBA" id="ARBA00022525"/>
    </source>
</evidence>
<reference evidence="8" key="1">
    <citation type="submission" date="2016-10" db="EMBL/GenBank/DDBJ databases">
        <authorList>
            <person name="Varghese N."/>
            <person name="Submissions S."/>
        </authorList>
    </citation>
    <scope>NUCLEOTIDE SEQUENCE [LARGE SCALE GENOMIC DNA]</scope>
    <source>
        <strain evidence="8">DSM 21743</strain>
    </source>
</reference>
<proteinExistence type="predicted"/>
<dbReference type="InterPro" id="IPR013780">
    <property type="entry name" value="Glyco_hydro_b"/>
</dbReference>
<evidence type="ECO:0000313" key="7">
    <source>
        <dbReference type="EMBL" id="SDU93641.1"/>
    </source>
</evidence>
<gene>
    <name evidence="7" type="ORF">SAMN04488544_2237</name>
</gene>
<dbReference type="RefSeq" id="WP_091074476.1">
    <property type="nucleotide sequence ID" value="NZ_LT629799.1"/>
</dbReference>
<feature type="domain" description="Right handed beta helix" evidence="5">
    <location>
        <begin position="312"/>
        <end position="426"/>
    </location>
</feature>
<evidence type="ECO:0000313" key="8">
    <source>
        <dbReference type="Proteomes" id="UP000198825"/>
    </source>
</evidence>
<dbReference type="PANTHER" id="PTHR40088">
    <property type="entry name" value="PECTATE LYASE (EUROFUNG)"/>
    <property type="match status" value="1"/>
</dbReference>
<dbReference type="AlphaFoldDB" id="A0A1H2ML41"/>
<dbReference type="Gene3D" id="2.60.40.1180">
    <property type="entry name" value="Golgi alpha-mannosidase II"/>
    <property type="match status" value="1"/>
</dbReference>
<feature type="domain" description="Glycoside hydrolase 120 insertion" evidence="6">
    <location>
        <begin position="80"/>
        <end position="207"/>
    </location>
</feature>
<dbReference type="EMBL" id="LT629799">
    <property type="protein sequence ID" value="SDU93641.1"/>
    <property type="molecule type" value="Genomic_DNA"/>
</dbReference>